<proteinExistence type="predicted"/>
<dbReference type="Proteomes" id="UP000682802">
    <property type="component" value="Chromosome 1"/>
</dbReference>
<gene>
    <name evidence="1" type="ORF">KM029_09270</name>
</gene>
<sequence length="120" mass="13697">MQRLESSIKNLLLQQDKKALEGFCPYHRKRIASSVSDAKEEVRKLFMNFVDGELDRFKKQLSEEARVTVAGIAEGYVNQVLQLLETQVSNGTTNFTTEELVNGLVRIFNVEDCPAFQKKK</sequence>
<name>A0ABX8H156_9BACT</name>
<protein>
    <submittedName>
        <fullName evidence="1">Uncharacterized protein</fullName>
    </submittedName>
</protein>
<organism evidence="1 2">
    <name type="scientific">Flammeovirga kamogawensis</name>
    <dbReference type="NCBI Taxonomy" id="373891"/>
    <lineage>
        <taxon>Bacteria</taxon>
        <taxon>Pseudomonadati</taxon>
        <taxon>Bacteroidota</taxon>
        <taxon>Cytophagia</taxon>
        <taxon>Cytophagales</taxon>
        <taxon>Flammeovirgaceae</taxon>
        <taxon>Flammeovirga</taxon>
    </lineage>
</organism>
<dbReference type="RefSeq" id="WP_144073021.1">
    <property type="nucleotide sequence ID" value="NZ_CP076128.1"/>
</dbReference>
<dbReference type="EMBL" id="CP076128">
    <property type="protein sequence ID" value="QWG09117.1"/>
    <property type="molecule type" value="Genomic_DNA"/>
</dbReference>
<evidence type="ECO:0000313" key="2">
    <source>
        <dbReference type="Proteomes" id="UP000682802"/>
    </source>
</evidence>
<reference evidence="1 2" key="1">
    <citation type="submission" date="2021-05" db="EMBL/GenBank/DDBJ databases">
        <title>Comparative genomic studies on the polysaccharide-degrading batcterial strains of the Flammeovirga genus.</title>
        <authorList>
            <person name="Zewei F."/>
            <person name="Zheng Z."/>
            <person name="Yu L."/>
            <person name="Ruyue G."/>
            <person name="Yanhong M."/>
            <person name="Yuanyuan C."/>
            <person name="Jingyan G."/>
            <person name="Wenjun H."/>
        </authorList>
    </citation>
    <scope>NUCLEOTIDE SEQUENCE [LARGE SCALE GENOMIC DNA]</scope>
    <source>
        <strain evidence="1 2">YS10</strain>
    </source>
</reference>
<accession>A0ABX8H156</accession>
<evidence type="ECO:0000313" key="1">
    <source>
        <dbReference type="EMBL" id="QWG09117.1"/>
    </source>
</evidence>
<keyword evidence="2" id="KW-1185">Reference proteome</keyword>